<dbReference type="SUPFAM" id="SSF46689">
    <property type="entry name" value="Homeodomain-like"/>
    <property type="match status" value="1"/>
</dbReference>
<comment type="caution">
    <text evidence="16">The sequence shown here is derived from an EMBL/GenBank/DDBJ whole genome shotgun (WGS) entry which is preliminary data.</text>
</comment>
<reference evidence="16 17" key="1">
    <citation type="journal article" date="2022" name="Nat. Ecol. Evol.">
        <title>A masculinizing supergene underlies an exaggerated male reproductive morph in a spider.</title>
        <authorList>
            <person name="Hendrickx F."/>
            <person name="De Corte Z."/>
            <person name="Sonet G."/>
            <person name="Van Belleghem S.M."/>
            <person name="Kostlbacher S."/>
            <person name="Vangestel C."/>
        </authorList>
    </citation>
    <scope>NUCLEOTIDE SEQUENCE [LARGE SCALE GENOMIC DNA]</scope>
    <source>
        <strain evidence="16">W744_W776</strain>
    </source>
</reference>
<dbReference type="AlphaFoldDB" id="A0AAV6UE26"/>
<dbReference type="SMART" id="SM00389">
    <property type="entry name" value="HOX"/>
    <property type="match status" value="1"/>
</dbReference>
<dbReference type="EMBL" id="JAFNEN010000497">
    <property type="protein sequence ID" value="KAG8181775.1"/>
    <property type="molecule type" value="Genomic_DNA"/>
</dbReference>
<feature type="compositionally biased region" description="Basic and acidic residues" evidence="14">
    <location>
        <begin position="146"/>
        <end position="158"/>
    </location>
</feature>
<keyword evidence="9 12" id="KW-0539">Nucleus</keyword>
<sequence length="442" mass="49559">MPETSKPPLLNFHNSSFILISFRKTTSDQQHLFPSTGNNGGDSDCEGGDASSTSGSQGKRRRTRTNFNGWQLEELEKAFEASHYPDVFMREALAMRLDLVESRVQVWFQNRRAKWRKKENTKKGPGRPAHNAHPQTCSGDPIPPEEIEKRDRDRREKKLRKQLERQAKRLQQAKVKPGVNVASLSEAIYQTLGELRHINDRKEPRDLVGGETFALLGTMGFDVADTMTRSSKQVRPSQIQNHHYSSNSVSSSVNVDDDDDNSVSDVYPDVGKDFSRQHQQLMMTQQQKVNPFSIENILASSEDKSKLLVPPTSNPSSVSPYLQPVGFLVRAQLARSPDSCQSSDVSASDYSAPSSPERQYKESSVRHTESEASEDETELRLRLQEGEDRNVMVVPCSPPPQQINDLSNNLQRAANASSQQMNDLSNNLQRAVHGSVASTQRL</sequence>
<accession>A0AAV6UE26</accession>
<organism evidence="16 17">
    <name type="scientific">Oedothorax gibbosus</name>
    <dbReference type="NCBI Taxonomy" id="931172"/>
    <lineage>
        <taxon>Eukaryota</taxon>
        <taxon>Metazoa</taxon>
        <taxon>Ecdysozoa</taxon>
        <taxon>Arthropoda</taxon>
        <taxon>Chelicerata</taxon>
        <taxon>Arachnida</taxon>
        <taxon>Araneae</taxon>
        <taxon>Araneomorphae</taxon>
        <taxon>Entelegynae</taxon>
        <taxon>Araneoidea</taxon>
        <taxon>Linyphiidae</taxon>
        <taxon>Erigoninae</taxon>
        <taxon>Oedothorax</taxon>
    </lineage>
</organism>
<dbReference type="Gene3D" id="1.10.10.60">
    <property type="entry name" value="Homeodomain-like"/>
    <property type="match status" value="1"/>
</dbReference>
<keyword evidence="17" id="KW-1185">Reference proteome</keyword>
<feature type="region of interest" description="Disordered" evidence="14">
    <location>
        <begin position="337"/>
        <end position="379"/>
    </location>
</feature>
<dbReference type="CDD" id="cd00086">
    <property type="entry name" value="homeodomain"/>
    <property type="match status" value="1"/>
</dbReference>
<evidence type="ECO:0000256" key="3">
    <source>
        <dbReference type="ARBA" id="ARBA00022782"/>
    </source>
</evidence>
<dbReference type="PANTHER" id="PTHR46799:SF1">
    <property type="entry name" value="HOMEOBOX PROTEIN UNC-4 HOMOLOG"/>
    <property type="match status" value="1"/>
</dbReference>
<evidence type="ECO:0000256" key="14">
    <source>
        <dbReference type="SAM" id="MobiDB-lite"/>
    </source>
</evidence>
<comment type="similarity">
    <text evidence="10">Belongs to the paired homeobox family. Unc-4 subfamily.</text>
</comment>
<evidence type="ECO:0000256" key="2">
    <source>
        <dbReference type="ARBA" id="ARBA00022473"/>
    </source>
</evidence>
<evidence type="ECO:0000259" key="15">
    <source>
        <dbReference type="PROSITE" id="PS50071"/>
    </source>
</evidence>
<dbReference type="Proteomes" id="UP000827092">
    <property type="component" value="Unassembled WGS sequence"/>
</dbReference>
<dbReference type="FunFam" id="1.10.10.60:FF:000057">
    <property type="entry name" value="Short stature homeobox 2"/>
    <property type="match status" value="1"/>
</dbReference>
<evidence type="ECO:0000256" key="10">
    <source>
        <dbReference type="ARBA" id="ARBA00038351"/>
    </source>
</evidence>
<feature type="region of interest" description="Disordered" evidence="14">
    <location>
        <begin position="30"/>
        <end position="65"/>
    </location>
</feature>
<feature type="compositionally biased region" description="Polar residues" evidence="14">
    <location>
        <begin position="338"/>
        <end position="357"/>
    </location>
</feature>
<proteinExistence type="inferred from homology"/>
<evidence type="ECO:0000256" key="9">
    <source>
        <dbReference type="ARBA" id="ARBA00023242"/>
    </source>
</evidence>
<dbReference type="GO" id="GO:1990837">
    <property type="term" value="F:sequence-specific double-stranded DNA binding"/>
    <property type="evidence" value="ECO:0007669"/>
    <property type="project" value="TreeGrafter"/>
</dbReference>
<evidence type="ECO:0000256" key="8">
    <source>
        <dbReference type="ARBA" id="ARBA00023163"/>
    </source>
</evidence>
<dbReference type="InterPro" id="IPR009057">
    <property type="entry name" value="Homeodomain-like_sf"/>
</dbReference>
<protein>
    <recommendedName>
        <fullName evidence="11">Homeobox protein unc-4</fullName>
    </recommendedName>
</protein>
<evidence type="ECO:0000256" key="7">
    <source>
        <dbReference type="ARBA" id="ARBA00023155"/>
    </source>
</evidence>
<dbReference type="GO" id="GO:0030154">
    <property type="term" value="P:cell differentiation"/>
    <property type="evidence" value="ECO:0007669"/>
    <property type="project" value="UniProtKB-KW"/>
</dbReference>
<keyword evidence="2" id="KW-0217">Developmental protein</keyword>
<keyword evidence="4" id="KW-0524">Neurogenesis</keyword>
<dbReference type="PROSITE" id="PS00027">
    <property type="entry name" value="HOMEOBOX_1"/>
    <property type="match status" value="1"/>
</dbReference>
<keyword evidence="6 12" id="KW-0238">DNA-binding</keyword>
<feature type="DNA-binding region" description="Homeobox" evidence="12">
    <location>
        <begin position="60"/>
        <end position="119"/>
    </location>
</feature>
<evidence type="ECO:0000313" key="16">
    <source>
        <dbReference type="EMBL" id="KAG8181775.1"/>
    </source>
</evidence>
<dbReference type="Pfam" id="PF00046">
    <property type="entry name" value="Homeodomain"/>
    <property type="match status" value="1"/>
</dbReference>
<evidence type="ECO:0000256" key="11">
    <source>
        <dbReference type="ARBA" id="ARBA00069290"/>
    </source>
</evidence>
<evidence type="ECO:0000256" key="4">
    <source>
        <dbReference type="ARBA" id="ARBA00022902"/>
    </source>
</evidence>
<name>A0AAV6UE26_9ARAC</name>
<dbReference type="PANTHER" id="PTHR46799">
    <property type="entry name" value="HOMEOBOX PROTEIN UNC-4 HOMOLOG"/>
    <property type="match status" value="1"/>
</dbReference>
<dbReference type="PROSITE" id="PS50071">
    <property type="entry name" value="HOMEOBOX_2"/>
    <property type="match status" value="1"/>
</dbReference>
<evidence type="ECO:0000256" key="12">
    <source>
        <dbReference type="PROSITE-ProRule" id="PRU00108"/>
    </source>
</evidence>
<evidence type="ECO:0000256" key="5">
    <source>
        <dbReference type="ARBA" id="ARBA00023015"/>
    </source>
</evidence>
<dbReference type="InterPro" id="IPR017970">
    <property type="entry name" value="Homeobox_CS"/>
</dbReference>
<feature type="compositionally biased region" description="Polar residues" evidence="14">
    <location>
        <begin position="228"/>
        <end position="244"/>
    </location>
</feature>
<dbReference type="InterPro" id="IPR001356">
    <property type="entry name" value="HD"/>
</dbReference>
<evidence type="ECO:0000256" key="6">
    <source>
        <dbReference type="ARBA" id="ARBA00023125"/>
    </source>
</evidence>
<dbReference type="GO" id="GO:0005634">
    <property type="term" value="C:nucleus"/>
    <property type="evidence" value="ECO:0007669"/>
    <property type="project" value="UniProtKB-SubCell"/>
</dbReference>
<dbReference type="GO" id="GO:0000981">
    <property type="term" value="F:DNA-binding transcription factor activity, RNA polymerase II-specific"/>
    <property type="evidence" value="ECO:0007669"/>
    <property type="project" value="InterPro"/>
</dbReference>
<keyword evidence="5" id="KW-0805">Transcription regulation</keyword>
<feature type="region of interest" description="Disordered" evidence="14">
    <location>
        <begin position="116"/>
        <end position="158"/>
    </location>
</feature>
<evidence type="ECO:0000313" key="17">
    <source>
        <dbReference type="Proteomes" id="UP000827092"/>
    </source>
</evidence>
<feature type="region of interest" description="Disordered" evidence="14">
    <location>
        <begin position="228"/>
        <end position="260"/>
    </location>
</feature>
<evidence type="ECO:0000256" key="13">
    <source>
        <dbReference type="RuleBase" id="RU000682"/>
    </source>
</evidence>
<comment type="subcellular location">
    <subcellularLocation>
        <location evidence="1 12 13">Nucleus</location>
    </subcellularLocation>
</comment>
<dbReference type="GO" id="GO:0007399">
    <property type="term" value="P:nervous system development"/>
    <property type="evidence" value="ECO:0007669"/>
    <property type="project" value="UniProtKB-KW"/>
</dbReference>
<gene>
    <name evidence="16" type="ORF">JTE90_018082</name>
</gene>
<feature type="domain" description="Homeobox" evidence="15">
    <location>
        <begin position="58"/>
        <end position="118"/>
    </location>
</feature>
<evidence type="ECO:0000256" key="1">
    <source>
        <dbReference type="ARBA" id="ARBA00004123"/>
    </source>
</evidence>
<feature type="compositionally biased region" description="Basic and acidic residues" evidence="14">
    <location>
        <begin position="358"/>
        <end position="370"/>
    </location>
</feature>
<feature type="compositionally biased region" description="Low complexity" evidence="14">
    <location>
        <begin position="245"/>
        <end position="254"/>
    </location>
</feature>
<keyword evidence="7 12" id="KW-0371">Homeobox</keyword>
<keyword evidence="3" id="KW-0221">Differentiation</keyword>
<keyword evidence="8" id="KW-0804">Transcription</keyword>